<organism evidence="2 3">
    <name type="scientific">Pseudomonas brassicacearum</name>
    <dbReference type="NCBI Taxonomy" id="930166"/>
    <lineage>
        <taxon>Bacteria</taxon>
        <taxon>Pseudomonadati</taxon>
        <taxon>Pseudomonadota</taxon>
        <taxon>Gammaproteobacteria</taxon>
        <taxon>Pseudomonadales</taxon>
        <taxon>Pseudomonadaceae</taxon>
        <taxon>Pseudomonas</taxon>
    </lineage>
</organism>
<dbReference type="EMBL" id="MOBJ01000003">
    <property type="protein sequence ID" value="RON10822.1"/>
    <property type="molecule type" value="Genomic_DNA"/>
</dbReference>
<dbReference type="PROSITE" id="PS51257">
    <property type="entry name" value="PROKAR_LIPOPROTEIN"/>
    <property type="match status" value="1"/>
</dbReference>
<dbReference type="InterPro" id="IPR013096">
    <property type="entry name" value="Cupin_2"/>
</dbReference>
<name>A0A423HCB9_9PSED</name>
<feature type="domain" description="Cupin type-2" evidence="1">
    <location>
        <begin position="63"/>
        <end position="130"/>
    </location>
</feature>
<dbReference type="InterPro" id="IPR011051">
    <property type="entry name" value="RmlC_Cupin_sf"/>
</dbReference>
<comment type="caution">
    <text evidence="2">The sequence shown here is derived from an EMBL/GenBank/DDBJ whole genome shotgun (WGS) entry which is preliminary data.</text>
</comment>
<sequence>MPIHPLKTSFVILACLVIAGCSTTSTKPAIEKEILLQSSSSWDGSPYTAYPSGSPELTLLKLKIPANTELEWHTHPIPNAAYILAGELTVEAKASGQTQLLKQGQTLAEMVGIVHRGKTGDRPVELIVFYAGSQGVPLSEKP</sequence>
<accession>A0A423HCB9</accession>
<proteinExistence type="predicted"/>
<evidence type="ECO:0000313" key="3">
    <source>
        <dbReference type="Proteomes" id="UP000286071"/>
    </source>
</evidence>
<reference evidence="2 3" key="1">
    <citation type="submission" date="2016-10" db="EMBL/GenBank/DDBJ databases">
        <title>Comparative genome analysis of multiple Pseudomonas spp. focuses on biocontrol and plant growth promoting traits.</title>
        <authorList>
            <person name="Tao X.-Y."/>
            <person name="Taylor C.G."/>
        </authorList>
    </citation>
    <scope>NUCLEOTIDE SEQUENCE [LARGE SCALE GENOMIC DNA]</scope>
    <source>
        <strain evidence="2 3">48H11</strain>
    </source>
</reference>
<dbReference type="InterPro" id="IPR014710">
    <property type="entry name" value="RmlC-like_jellyroll"/>
</dbReference>
<dbReference type="RefSeq" id="WP_123423997.1">
    <property type="nucleotide sequence ID" value="NZ_MOBJ01000003.1"/>
</dbReference>
<dbReference type="OrthoDB" id="287220at2"/>
<dbReference type="Pfam" id="PF07883">
    <property type="entry name" value="Cupin_2"/>
    <property type="match status" value="1"/>
</dbReference>
<evidence type="ECO:0000259" key="1">
    <source>
        <dbReference type="Pfam" id="PF07883"/>
    </source>
</evidence>
<gene>
    <name evidence="2" type="ORF">BK659_04730</name>
</gene>
<dbReference type="SUPFAM" id="SSF51182">
    <property type="entry name" value="RmlC-like cupins"/>
    <property type="match status" value="1"/>
</dbReference>
<protein>
    <submittedName>
        <fullName evidence="2">Cupin</fullName>
    </submittedName>
</protein>
<dbReference type="Proteomes" id="UP000286071">
    <property type="component" value="Unassembled WGS sequence"/>
</dbReference>
<evidence type="ECO:0000313" key="2">
    <source>
        <dbReference type="EMBL" id="RON10822.1"/>
    </source>
</evidence>
<dbReference type="Gene3D" id="2.60.120.10">
    <property type="entry name" value="Jelly Rolls"/>
    <property type="match status" value="1"/>
</dbReference>
<dbReference type="AlphaFoldDB" id="A0A423HCB9"/>
<dbReference type="CDD" id="cd02236">
    <property type="entry name" value="cupin_CV2614-like"/>
    <property type="match status" value="1"/>
</dbReference>